<dbReference type="PANTHER" id="PTHR39550:SF1">
    <property type="entry name" value="SLL0658 PROTEIN"/>
    <property type="match status" value="1"/>
</dbReference>
<dbReference type="InterPro" id="IPR021799">
    <property type="entry name" value="PIN-like_prokaryotic"/>
</dbReference>
<sequence length="163" mass="18022">MTAIIVSDTTSLIVLEKLHALPLLCHLFSRVLIPEVVLVELQVGSPHIHELIKQLACLEVVTVPVSRRLESLLLLLDAGEANAIELAVSRHLPLIIDERKGRQIAHQFGLKITGFAGLLIQAVRHGVINRDTALEYLDQAMMNGLRLSDPLLRQVREVLGKIS</sequence>
<accession>A0A7L6AXX0</accession>
<name>A0A7L6AXX0_9GAMM</name>
<keyword evidence="2" id="KW-1185">Reference proteome</keyword>
<dbReference type="EMBL" id="CP059265">
    <property type="protein sequence ID" value="QLQ33838.1"/>
    <property type="molecule type" value="Genomic_DNA"/>
</dbReference>
<reference evidence="1" key="1">
    <citation type="submission" date="2020-06" db="EMBL/GenBank/DDBJ databases">
        <title>Analysis procedures for assessing recovery of high quality, complete, closed genomes from Nanopore long read metagenome sequencing.</title>
        <authorList>
            <person name="Bessarab I."/>
            <person name="Arumugam K."/>
            <person name="Haryono M."/>
            <person name="Liu X."/>
            <person name="Roy S."/>
            <person name="Zuniga-Montanez R.E."/>
            <person name="Qiu G."/>
            <person name="Drautz-Moses D.I."/>
            <person name="Law Y.Y."/>
            <person name="Wuertz S."/>
            <person name="Lauro F.M."/>
            <person name="Huson D.H."/>
            <person name="Williams R.B."/>
        </authorList>
    </citation>
    <scope>NUCLEOTIDE SEQUENCE [LARGE SCALE GENOMIC DNA]</scope>
    <source>
        <strain evidence="1">SSD2</strain>
    </source>
</reference>
<gene>
    <name evidence="1" type="ORF">HZT40_21980</name>
</gene>
<evidence type="ECO:0000313" key="1">
    <source>
        <dbReference type="EMBL" id="QLQ33838.1"/>
    </source>
</evidence>
<evidence type="ECO:0000313" key="2">
    <source>
        <dbReference type="Proteomes" id="UP000510621"/>
    </source>
</evidence>
<protein>
    <recommendedName>
        <fullName evidence="3">DUF3368 domain-containing protein</fullName>
    </recommendedName>
</protein>
<organism evidence="1 2">
    <name type="scientific">Candidatus Thiothrix singaporensis</name>
    <dbReference type="NCBI Taxonomy" id="2799669"/>
    <lineage>
        <taxon>Bacteria</taxon>
        <taxon>Pseudomonadati</taxon>
        <taxon>Pseudomonadota</taxon>
        <taxon>Gammaproteobacteria</taxon>
        <taxon>Thiotrichales</taxon>
        <taxon>Thiotrichaceae</taxon>
        <taxon>Thiothrix</taxon>
    </lineage>
</organism>
<dbReference type="Proteomes" id="UP000510621">
    <property type="component" value="Chromosome"/>
</dbReference>
<evidence type="ECO:0008006" key="3">
    <source>
        <dbReference type="Google" id="ProtNLM"/>
    </source>
</evidence>
<dbReference type="PANTHER" id="PTHR39550">
    <property type="entry name" value="SLL0658 PROTEIN"/>
    <property type="match status" value="1"/>
</dbReference>
<dbReference type="Pfam" id="PF11848">
    <property type="entry name" value="DUF3368"/>
    <property type="match status" value="1"/>
</dbReference>
<dbReference type="KEGG" id="this:HZT40_21980"/>
<proteinExistence type="predicted"/>
<dbReference type="AlphaFoldDB" id="A0A7L6AXX0"/>